<feature type="compositionally biased region" description="Acidic residues" evidence="1">
    <location>
        <begin position="843"/>
        <end position="866"/>
    </location>
</feature>
<dbReference type="Proteomes" id="UP001055219">
    <property type="component" value="Unassembled WGS sequence"/>
</dbReference>
<feature type="region of interest" description="Disordered" evidence="1">
    <location>
        <begin position="1"/>
        <end position="109"/>
    </location>
</feature>
<dbReference type="InterPro" id="IPR036322">
    <property type="entry name" value="WD40_repeat_dom_sf"/>
</dbReference>
<dbReference type="InterPro" id="IPR051959">
    <property type="entry name" value="PAK1-Kinase_Regulator"/>
</dbReference>
<organism evidence="2 3">
    <name type="scientific">Emericellopsis cladophorae</name>
    <dbReference type="NCBI Taxonomy" id="2686198"/>
    <lineage>
        <taxon>Eukaryota</taxon>
        <taxon>Fungi</taxon>
        <taxon>Dikarya</taxon>
        <taxon>Ascomycota</taxon>
        <taxon>Pezizomycotina</taxon>
        <taxon>Sordariomycetes</taxon>
        <taxon>Hypocreomycetidae</taxon>
        <taxon>Hypocreales</taxon>
        <taxon>Bionectriaceae</taxon>
        <taxon>Emericellopsis</taxon>
    </lineage>
</organism>
<dbReference type="SUPFAM" id="SSF50978">
    <property type="entry name" value="WD40 repeat-like"/>
    <property type="match status" value="1"/>
</dbReference>
<dbReference type="OrthoDB" id="308449at2759"/>
<feature type="compositionally biased region" description="Basic and acidic residues" evidence="1">
    <location>
        <begin position="1"/>
        <end position="16"/>
    </location>
</feature>
<evidence type="ECO:0000313" key="2">
    <source>
        <dbReference type="EMBL" id="KAI6778844.1"/>
    </source>
</evidence>
<dbReference type="PANTHER" id="PTHR44675">
    <property type="entry name" value="PAK1 INTERACTING PROTEIN 1"/>
    <property type="match status" value="1"/>
</dbReference>
<dbReference type="RefSeq" id="XP_051359700.1">
    <property type="nucleotide sequence ID" value="XM_051509318.1"/>
</dbReference>
<dbReference type="GeneID" id="75829183"/>
<feature type="region of interest" description="Disordered" evidence="1">
    <location>
        <begin position="261"/>
        <end position="307"/>
    </location>
</feature>
<gene>
    <name evidence="2" type="ORF">J7T54_002674</name>
</gene>
<feature type="compositionally biased region" description="Low complexity" evidence="1">
    <location>
        <begin position="396"/>
        <end position="407"/>
    </location>
</feature>
<comment type="caution">
    <text evidence="2">The sequence shown here is derived from an EMBL/GenBank/DDBJ whole genome shotgun (WGS) entry which is preliminary data.</text>
</comment>
<feature type="compositionally biased region" description="Low complexity" evidence="1">
    <location>
        <begin position="47"/>
        <end position="58"/>
    </location>
</feature>
<reference evidence="2" key="2">
    <citation type="submission" date="2022-07" db="EMBL/GenBank/DDBJ databases">
        <authorList>
            <person name="Goncalves M.F.M."/>
            <person name="Hilario S."/>
            <person name="Van De Peer Y."/>
            <person name="Esteves A.C."/>
            <person name="Alves A."/>
        </authorList>
    </citation>
    <scope>NUCLEOTIDE SEQUENCE</scope>
    <source>
        <strain evidence="2">MUM 19.33</strain>
    </source>
</reference>
<dbReference type="Pfam" id="PF00400">
    <property type="entry name" value="WD40"/>
    <property type="match status" value="2"/>
</dbReference>
<dbReference type="InterPro" id="IPR001680">
    <property type="entry name" value="WD40_rpt"/>
</dbReference>
<feature type="compositionally biased region" description="Polar residues" evidence="1">
    <location>
        <begin position="27"/>
        <end position="37"/>
    </location>
</feature>
<name>A0A9P9XWW4_9HYPO</name>
<reference evidence="2" key="1">
    <citation type="journal article" date="2021" name="J Fungi (Basel)">
        <title>Genomic and Metabolomic Analyses of the Marine Fungus Emericellopsis cladophorae: Insights into Saltwater Adaptability Mechanisms and Its Biosynthetic Potential.</title>
        <authorList>
            <person name="Goncalves M.F.M."/>
            <person name="Hilario S."/>
            <person name="Van de Peer Y."/>
            <person name="Esteves A.C."/>
            <person name="Alves A."/>
        </authorList>
    </citation>
    <scope>NUCLEOTIDE SEQUENCE</scope>
    <source>
        <strain evidence="2">MUM 19.33</strain>
    </source>
</reference>
<feature type="region of interest" description="Disordered" evidence="1">
    <location>
        <begin position="373"/>
        <end position="407"/>
    </location>
</feature>
<dbReference type="EMBL" id="JAGIXG020000058">
    <property type="protein sequence ID" value="KAI6778844.1"/>
    <property type="molecule type" value="Genomic_DNA"/>
</dbReference>
<dbReference type="AlphaFoldDB" id="A0A9P9XWW4"/>
<feature type="region of interest" description="Disordered" evidence="1">
    <location>
        <begin position="572"/>
        <end position="592"/>
    </location>
</feature>
<evidence type="ECO:0000256" key="1">
    <source>
        <dbReference type="SAM" id="MobiDB-lite"/>
    </source>
</evidence>
<proteinExistence type="predicted"/>
<evidence type="ECO:0000313" key="3">
    <source>
        <dbReference type="Proteomes" id="UP001055219"/>
    </source>
</evidence>
<dbReference type="SMART" id="SM00320">
    <property type="entry name" value="WD40"/>
    <property type="match status" value="4"/>
</dbReference>
<dbReference type="Gene3D" id="2.130.10.10">
    <property type="entry name" value="YVTN repeat-like/Quinoprotein amine dehydrogenase"/>
    <property type="match status" value="2"/>
</dbReference>
<protein>
    <submittedName>
        <fullName evidence="2">Uncharacterized protein</fullName>
    </submittedName>
</protein>
<feature type="compositionally biased region" description="Polar residues" evidence="1">
    <location>
        <begin position="90"/>
        <end position="105"/>
    </location>
</feature>
<sequence length="866" mass="92939">MGVDPPKHTQRPEKPPPSRHVHFQSDGYESTTASESSPAIRGRLGAKQSTSKTQQSSTFNLPLHPNRKHQILPVEAKAKTSEDAPAAADKTSTSRPEEINTQPTNFPALGVAPGGQEQAVPAGPWYTSAQPQFSLVHSHPAFPGGAPYGFYPQQPHLANMAAFPLAGPFAKGVNFQPPVPDTTYGPMNHVYIPRFDNGLGPHPTPGQPMPQSAPYGIIPPGAVPPHQAPPGAFIAQQPGFVANPTAVYMPQPAMFGAGQPGVTGPGNQPVPSGGFNGPGGPPPFLAGNTGPYPDVSGLGRTGAEEQARQLQFAHGNRVFEQQEFKPSDDDPSRFYYVRELDGNWTQRSRFCIDQMGDCRWFVTDEGWFYATRLPNSSNGEPTPELEASKKTKAVDTKSTTPKPASTTSTETLQIVVGFYDGVLHGLTAQIHPPTGKQKKQSVEFADTFLLTAHTKAIRCLAVSPVSNPIPGQTQKVILASGSNDSKINLYDLSAHPPKEQDEDPLKFAAPRPIKENKRNRELGNLEHHASAVTALDFPTRGKLMSASEDSTVAVTRTRDWALIGTIKAPIAKAEGRPSGDTAAHDGTPQGVNDFAVHPSMKLMMSVSKGERKVRPWNLMTGKRAKALNYERELLQQIGEGKYTSGEGKRVAWGHVDGEDEFALGFDRDVVVFRMAGEPKCRILSTTRTKVHQVRYFSLSDEGASDADADSLAHSLLAVSTEDGRIVFASTREEHLTTIAGVKDTMAPGTARTVCEVGGKADGVTGRIKDFVVLQSGKTLYVVGGSSDGQIRLWAIGVEGLRGALNSLAAADGGQPLGALIGTYGTENRVMCMAAYLMIPHPDGDEEQDDFEDFEGLDAEDDDSSDE</sequence>
<dbReference type="InterPro" id="IPR015943">
    <property type="entry name" value="WD40/YVTN_repeat-like_dom_sf"/>
</dbReference>
<feature type="region of interest" description="Disordered" evidence="1">
    <location>
        <begin position="842"/>
        <end position="866"/>
    </location>
</feature>
<keyword evidence="3" id="KW-1185">Reference proteome</keyword>
<feature type="compositionally biased region" description="Basic and acidic residues" evidence="1">
    <location>
        <begin position="386"/>
        <end position="395"/>
    </location>
</feature>
<dbReference type="PANTHER" id="PTHR44675:SF1">
    <property type="entry name" value="P21-ACTIVATED PROTEIN KINASE-INTERACTING PROTEIN 1"/>
    <property type="match status" value="1"/>
</dbReference>
<accession>A0A9P9XWW4</accession>